<dbReference type="RefSeq" id="WP_307482050.1">
    <property type="nucleotide sequence ID" value="NZ_JAUSUF010000001.1"/>
</dbReference>
<organism evidence="1 2">
    <name type="scientific">Eubacterium multiforme</name>
    <dbReference type="NCBI Taxonomy" id="83339"/>
    <lineage>
        <taxon>Bacteria</taxon>
        <taxon>Bacillati</taxon>
        <taxon>Bacillota</taxon>
        <taxon>Clostridia</taxon>
        <taxon>Eubacteriales</taxon>
        <taxon>Eubacteriaceae</taxon>
        <taxon>Eubacterium</taxon>
    </lineage>
</organism>
<evidence type="ECO:0000313" key="1">
    <source>
        <dbReference type="EMBL" id="MDQ0148284.1"/>
    </source>
</evidence>
<evidence type="ECO:0000313" key="2">
    <source>
        <dbReference type="Proteomes" id="UP001228504"/>
    </source>
</evidence>
<dbReference type="EMBL" id="JAUSUF010000001">
    <property type="protein sequence ID" value="MDQ0148284.1"/>
    <property type="molecule type" value="Genomic_DNA"/>
</dbReference>
<dbReference type="InterPro" id="IPR050696">
    <property type="entry name" value="FtsA/MreB"/>
</dbReference>
<dbReference type="InterPro" id="IPR005883">
    <property type="entry name" value="PilM"/>
</dbReference>
<proteinExistence type="predicted"/>
<name>A0ABT9UNR6_9FIRM</name>
<accession>A0ABT9UNR6</accession>
<dbReference type="PANTHER" id="PTHR32432">
    <property type="entry name" value="CELL DIVISION PROTEIN FTSA-RELATED"/>
    <property type="match status" value="1"/>
</dbReference>
<dbReference type="InterPro" id="IPR043129">
    <property type="entry name" value="ATPase_NBD"/>
</dbReference>
<dbReference type="Gene3D" id="3.30.420.40">
    <property type="match status" value="2"/>
</dbReference>
<reference evidence="1 2" key="1">
    <citation type="submission" date="2023-07" db="EMBL/GenBank/DDBJ databases">
        <title>Genomic Encyclopedia of Type Strains, Phase IV (KMG-IV): sequencing the most valuable type-strain genomes for metagenomic binning, comparative biology and taxonomic classification.</title>
        <authorList>
            <person name="Goeker M."/>
        </authorList>
    </citation>
    <scope>NUCLEOTIDE SEQUENCE [LARGE SCALE GENOMIC DNA]</scope>
    <source>
        <strain evidence="1 2">DSM 20694</strain>
    </source>
</reference>
<dbReference type="PANTHER" id="PTHR32432:SF3">
    <property type="entry name" value="ETHANOLAMINE UTILIZATION PROTEIN EUTJ"/>
    <property type="match status" value="1"/>
</dbReference>
<keyword evidence="2" id="KW-1185">Reference proteome</keyword>
<comment type="caution">
    <text evidence="1">The sequence shown here is derived from an EMBL/GenBank/DDBJ whole genome shotgun (WGS) entry which is preliminary data.</text>
</comment>
<protein>
    <submittedName>
        <fullName evidence="1">Type IV pilus assembly protein PilM</fullName>
    </submittedName>
</protein>
<gene>
    <name evidence="1" type="ORF">J2S18_000201</name>
</gene>
<dbReference type="SUPFAM" id="SSF53067">
    <property type="entry name" value="Actin-like ATPase domain"/>
    <property type="match status" value="1"/>
</dbReference>
<dbReference type="Gene3D" id="3.30.1490.300">
    <property type="match status" value="1"/>
</dbReference>
<sequence>MFGLKEKNSIVLEVKDDFVDILVGNIKKIKMYDSIPIPKGLCKEGFIKDTRTLSEILLKYFLENNIEEDKISFVIFGSDVITRYIQVPYMKKENLRETVQFEIKELIPNGEDYYLDYEVVNKDNNKNNPKLDVLVAACIKKKIDAYVDLSKALNKKLDVIDVLTNTINKILVNSSLIYEGKTIAMFYLGYSFSNISISTNGIMKLERNIPFGFQNLINEYQKEVQDDKDKNLSLEKILRDISLEGYDIKEIINKHPKIKELMDNLLAIVEKTIKFYESGKRETSVDKIEILSTLTINKAIRNYIEDYFTIKSNIIRNTEELGLEIKNSNKEFIRFLPLYGLFLRRN</sequence>
<dbReference type="Proteomes" id="UP001228504">
    <property type="component" value="Unassembled WGS sequence"/>
</dbReference>
<dbReference type="Pfam" id="PF11104">
    <property type="entry name" value="PilM_2"/>
    <property type="match status" value="1"/>
</dbReference>